<dbReference type="Gene3D" id="3.40.720.10">
    <property type="entry name" value="Alkaline Phosphatase, subunit A"/>
    <property type="match status" value="1"/>
</dbReference>
<keyword evidence="4" id="KW-0106">Calcium</keyword>
<dbReference type="Proteomes" id="UP000634206">
    <property type="component" value="Unassembled WGS sequence"/>
</dbReference>
<comment type="caution">
    <text evidence="8">The sequence shown here is derived from an EMBL/GenBank/DDBJ whole genome shotgun (WGS) entry which is preliminary data.</text>
</comment>
<dbReference type="GO" id="GO:0004065">
    <property type="term" value="F:arylsulfatase activity"/>
    <property type="evidence" value="ECO:0007669"/>
    <property type="project" value="TreeGrafter"/>
</dbReference>
<dbReference type="GO" id="GO:0046872">
    <property type="term" value="F:metal ion binding"/>
    <property type="evidence" value="ECO:0007669"/>
    <property type="project" value="UniProtKB-KW"/>
</dbReference>
<feature type="compositionally biased region" description="Acidic residues" evidence="5">
    <location>
        <begin position="292"/>
        <end position="305"/>
    </location>
</feature>
<dbReference type="InterPro" id="IPR024607">
    <property type="entry name" value="Sulfatase_CS"/>
</dbReference>
<dbReference type="CDD" id="cd16025">
    <property type="entry name" value="PAS_like"/>
    <property type="match status" value="1"/>
</dbReference>
<name>A0AAE2SD80_9BACT</name>
<keyword evidence="9" id="KW-1185">Reference proteome</keyword>
<evidence type="ECO:0000256" key="6">
    <source>
        <dbReference type="SAM" id="SignalP"/>
    </source>
</evidence>
<feature type="signal peptide" evidence="6">
    <location>
        <begin position="1"/>
        <end position="25"/>
    </location>
</feature>
<dbReference type="Gene3D" id="3.30.1120.10">
    <property type="match status" value="1"/>
</dbReference>
<evidence type="ECO:0000313" key="9">
    <source>
        <dbReference type="Proteomes" id="UP000634206"/>
    </source>
</evidence>
<organism evidence="8 9">
    <name type="scientific">Oceaniferula flava</name>
    <dbReference type="NCBI Taxonomy" id="2800421"/>
    <lineage>
        <taxon>Bacteria</taxon>
        <taxon>Pseudomonadati</taxon>
        <taxon>Verrucomicrobiota</taxon>
        <taxon>Verrucomicrobiia</taxon>
        <taxon>Verrucomicrobiales</taxon>
        <taxon>Verrucomicrobiaceae</taxon>
        <taxon>Oceaniferula</taxon>
    </lineage>
</organism>
<feature type="chain" id="PRO_5042254496" evidence="6">
    <location>
        <begin position="26"/>
        <end position="1134"/>
    </location>
</feature>
<dbReference type="PANTHER" id="PTHR42693">
    <property type="entry name" value="ARYLSULFATASE FAMILY MEMBER"/>
    <property type="match status" value="1"/>
</dbReference>
<evidence type="ECO:0000259" key="7">
    <source>
        <dbReference type="Pfam" id="PF00884"/>
    </source>
</evidence>
<dbReference type="PROSITE" id="PS00149">
    <property type="entry name" value="SULFATASE_2"/>
    <property type="match status" value="1"/>
</dbReference>
<accession>A0AAE2SD80</accession>
<dbReference type="EMBL" id="JAENIG010000008">
    <property type="protein sequence ID" value="MBK1855709.1"/>
    <property type="molecule type" value="Genomic_DNA"/>
</dbReference>
<evidence type="ECO:0000256" key="1">
    <source>
        <dbReference type="ARBA" id="ARBA00008779"/>
    </source>
</evidence>
<keyword evidence="3" id="KW-0378">Hydrolase</keyword>
<comment type="similarity">
    <text evidence="1">Belongs to the sulfatase family.</text>
</comment>
<dbReference type="RefSeq" id="WP_309490322.1">
    <property type="nucleotide sequence ID" value="NZ_JAENIG010000008.1"/>
</dbReference>
<evidence type="ECO:0000256" key="4">
    <source>
        <dbReference type="ARBA" id="ARBA00022837"/>
    </source>
</evidence>
<evidence type="ECO:0000313" key="8">
    <source>
        <dbReference type="EMBL" id="MBK1855709.1"/>
    </source>
</evidence>
<dbReference type="InterPro" id="IPR017850">
    <property type="entry name" value="Alkaline_phosphatase_core_sf"/>
</dbReference>
<feature type="domain" description="Sulfatase N-terminal" evidence="7">
    <location>
        <begin position="310"/>
        <end position="698"/>
    </location>
</feature>
<evidence type="ECO:0000256" key="5">
    <source>
        <dbReference type="SAM" id="MobiDB-lite"/>
    </source>
</evidence>
<protein>
    <submittedName>
        <fullName evidence="8">Arylsulfatase</fullName>
    </submittedName>
</protein>
<dbReference type="InterPro" id="IPR000917">
    <property type="entry name" value="Sulfatase_N"/>
</dbReference>
<feature type="region of interest" description="Disordered" evidence="5">
    <location>
        <begin position="281"/>
        <end position="309"/>
    </location>
</feature>
<sequence>MMRKSFDPCLLALLTSLSSFFPSLSAQVVVYEPFDYPATGTDGDGVFLGSGSQNGGTGFSGGWSQLINDVEMEVTTGGLSFTDSVGRSLGVTGNYALRSARSGYTVASRSLSTSSVNALTSDNSTLWISFLYVDHGVSGPDSSLVLTSTQLALSNDHTLNSAGYGVGIMIGEPQTGANARVETAYYLNATASTRSASQLNPNDSEGTPFLLAAKINWKPDGTPDEIFVFNITDLSSEPAESEAIASDTFDMPLSAQQSLSMLNIGETQVDGFDEIRLGVSFTDVSPHTGDPQDPDPNDPDPSDPSDAEKPNVIYIITDDMGYSDIGAYGGEIDTPHIDSLASAGMRFRQYYNNAKCETTRTSVMTGLYHGRGSNTSGGATLAEAVKTVGYRTYAVGKWHLGTGSNIPVQQGFDRFYGFYSGSVQYFPAGIGATEMRRDTAESGNYLSAYPDSSFNTSSGISSYQTSFDSGYYQTDALGDNAVTFIKDAVENHPDQPFFLYLAFNAPHTPLQAPLDLINKYRGSYMQGWDVLREEKWQRQKEKGIVDPHWQLPHLRADIPKWSDLSAAEQDREDHRRSVYSAMMDCLDQNVGKVLQQLIDSGIEDNTLVIFTGDNGAQAFDNTSNKSSSPSLENSRWSMGPAWAAFSNTPFRYYKQSQQQGGICTPFIARWPGVIEPNSITDQPGHIVDVMATLVDVSGADYDSLTKNNGNPVPPMDGSSLMPILRGGTRPAPDFWGFEYNSSEFGVIQGDWKLAAFSSSPWRLYNLKDDRTETRNLRWEYPDKVTELAALYDQWAVDTYGNTSRTYAQRDTRDELTQELRYSSSLANGLWAQPGTDITLSDIGSGTASTMNDHWEFYLTATSASGIDGNSDSVTFAHRAFCGDGYLSAQIESMSDLTADGSAGVMLRQSETANSAHFMLSLKANGDLVQSVRSTAGASETTTVLVSNLTLPLFIKVARAGNEIIPSYSADHQTWTDLTAVSVSFPLDLLAGLAAASGDNDIRATVTFREWETRHVATYPTSLRRDGLSEYLAFALGVGPNGNGYKALPELHLVESEGSSYPELHFNRRVGMDPNDFIIRWLGSDLSLWQDDSSEWQTMLTTPNPDGISEKVELRRSSGIEGENASFYSLEVQPK</sequence>
<evidence type="ECO:0000256" key="2">
    <source>
        <dbReference type="ARBA" id="ARBA00022723"/>
    </source>
</evidence>
<evidence type="ECO:0000256" key="3">
    <source>
        <dbReference type="ARBA" id="ARBA00022801"/>
    </source>
</evidence>
<keyword evidence="2" id="KW-0479">Metal-binding</keyword>
<reference evidence="8" key="1">
    <citation type="submission" date="2021-01" db="EMBL/GenBank/DDBJ databases">
        <title>Modified the classification status of verrucomicrobia.</title>
        <authorList>
            <person name="Feng X."/>
        </authorList>
    </citation>
    <scope>NUCLEOTIDE SEQUENCE</scope>
    <source>
        <strain evidence="8">5K15</strain>
    </source>
</reference>
<gene>
    <name evidence="8" type="ORF">JIN83_12110</name>
</gene>
<dbReference type="PANTHER" id="PTHR42693:SF53">
    <property type="entry name" value="ENDO-4-O-SULFATASE"/>
    <property type="match status" value="1"/>
</dbReference>
<keyword evidence="6" id="KW-0732">Signal</keyword>
<dbReference type="SUPFAM" id="SSF53649">
    <property type="entry name" value="Alkaline phosphatase-like"/>
    <property type="match status" value="1"/>
</dbReference>
<proteinExistence type="inferred from homology"/>
<dbReference type="InterPro" id="IPR050738">
    <property type="entry name" value="Sulfatase"/>
</dbReference>
<dbReference type="Pfam" id="PF00884">
    <property type="entry name" value="Sulfatase"/>
    <property type="match status" value="1"/>
</dbReference>
<dbReference type="AlphaFoldDB" id="A0AAE2SD80"/>
<dbReference type="Gene3D" id="2.60.120.200">
    <property type="match status" value="1"/>
</dbReference>